<evidence type="ECO:0000313" key="3">
    <source>
        <dbReference type="Proteomes" id="UP001200022"/>
    </source>
</evidence>
<accession>A0ABS9II50</accession>
<dbReference type="Pfam" id="PF00535">
    <property type="entry name" value="Glycos_transf_2"/>
    <property type="match status" value="1"/>
</dbReference>
<feature type="domain" description="Glycosyltransferase 2-like" evidence="1">
    <location>
        <begin position="8"/>
        <end position="132"/>
    </location>
</feature>
<dbReference type="Proteomes" id="UP001200022">
    <property type="component" value="Unassembled WGS sequence"/>
</dbReference>
<organism evidence="2 3">
    <name type="scientific">Flaviramulus multivorans</name>
    <dbReference type="NCBI Taxonomy" id="1304750"/>
    <lineage>
        <taxon>Bacteria</taxon>
        <taxon>Pseudomonadati</taxon>
        <taxon>Bacteroidota</taxon>
        <taxon>Flavobacteriia</taxon>
        <taxon>Flavobacteriales</taxon>
        <taxon>Flavobacteriaceae</taxon>
        <taxon>Flaviramulus</taxon>
    </lineage>
</organism>
<dbReference type="PANTHER" id="PTHR22916:SF67">
    <property type="entry name" value="COLANIC ACID BIOSYNTHESIS GLYCOSYL TRANSFERASE WCAE-RELATED"/>
    <property type="match status" value="1"/>
</dbReference>
<keyword evidence="3" id="KW-1185">Reference proteome</keyword>
<evidence type="ECO:0000313" key="2">
    <source>
        <dbReference type="EMBL" id="MCF7560325.1"/>
    </source>
</evidence>
<sequence>MLDDHLISIITVNYNNKLGLERTLKSVQSQTYTNFEHIVVDGESTDGSKEIIESNKQYFTYWVSEPDKGIYNAMNKGIKAAKGDYLFFLNSGDDFLGTDSLENISTHLKTYDFIYFNINVKDGNNSYVKKCPSTMSFSFLHNDTIPHQSIFIKKSLFKHVGNYDENLKIVSDWKFLILALIKHNATYKHIDAVFTNFYRGGISSLEANKVLVNKEREQVLKQEFSVILNDLNENLKLQRTLRTLRKSRKIKLLIRLGLINKF</sequence>
<dbReference type="SUPFAM" id="SSF53448">
    <property type="entry name" value="Nucleotide-diphospho-sugar transferases"/>
    <property type="match status" value="1"/>
</dbReference>
<dbReference type="EMBL" id="JAKKDV010000002">
    <property type="protein sequence ID" value="MCF7560325.1"/>
    <property type="molecule type" value="Genomic_DNA"/>
</dbReference>
<comment type="caution">
    <text evidence="2">The sequence shown here is derived from an EMBL/GenBank/DDBJ whole genome shotgun (WGS) entry which is preliminary data.</text>
</comment>
<proteinExistence type="predicted"/>
<evidence type="ECO:0000259" key="1">
    <source>
        <dbReference type="Pfam" id="PF00535"/>
    </source>
</evidence>
<dbReference type="RefSeq" id="WP_237231004.1">
    <property type="nucleotide sequence ID" value="NZ_JAKKDV010000002.1"/>
</dbReference>
<dbReference type="PANTHER" id="PTHR22916">
    <property type="entry name" value="GLYCOSYLTRANSFERASE"/>
    <property type="match status" value="1"/>
</dbReference>
<protein>
    <submittedName>
        <fullName evidence="2">Glycosyltransferase</fullName>
    </submittedName>
</protein>
<dbReference type="CDD" id="cd06433">
    <property type="entry name" value="GT_2_WfgS_like"/>
    <property type="match status" value="1"/>
</dbReference>
<dbReference type="InterPro" id="IPR001173">
    <property type="entry name" value="Glyco_trans_2-like"/>
</dbReference>
<gene>
    <name evidence="2" type="ORF">L3X39_06700</name>
</gene>
<name>A0ABS9II50_9FLAO</name>
<dbReference type="Gene3D" id="3.90.550.10">
    <property type="entry name" value="Spore Coat Polysaccharide Biosynthesis Protein SpsA, Chain A"/>
    <property type="match status" value="1"/>
</dbReference>
<dbReference type="InterPro" id="IPR029044">
    <property type="entry name" value="Nucleotide-diphossugar_trans"/>
</dbReference>
<reference evidence="2 3" key="1">
    <citation type="submission" date="2022-01" db="EMBL/GenBank/DDBJ databases">
        <title>Draft genome sequence of Sabulilitoribacter multivorans KCTC 32326.</title>
        <authorList>
            <person name="Oh J.-S."/>
        </authorList>
    </citation>
    <scope>NUCLEOTIDE SEQUENCE [LARGE SCALE GENOMIC DNA]</scope>
    <source>
        <strain evidence="2 3">M-M16</strain>
    </source>
</reference>